<keyword evidence="7" id="KW-1185">Reference proteome</keyword>
<dbReference type="PANTHER" id="PTHR43491:SF2">
    <property type="entry name" value="UDP-N-ACETYL-D-MANNOSAMINE DEHYDROGENASE"/>
    <property type="match status" value="1"/>
</dbReference>
<evidence type="ECO:0000259" key="5">
    <source>
        <dbReference type="SMART" id="SM00984"/>
    </source>
</evidence>
<dbReference type="PANTHER" id="PTHR43491">
    <property type="entry name" value="UDP-N-ACETYL-D-MANNOSAMINE DEHYDROGENASE"/>
    <property type="match status" value="1"/>
</dbReference>
<evidence type="ECO:0000313" key="7">
    <source>
        <dbReference type="Proteomes" id="UP000052258"/>
    </source>
</evidence>
<dbReference type="GO" id="GO:0051287">
    <property type="term" value="F:NAD binding"/>
    <property type="evidence" value="ECO:0007669"/>
    <property type="project" value="InterPro"/>
</dbReference>
<evidence type="ECO:0000256" key="1">
    <source>
        <dbReference type="ARBA" id="ARBA00006601"/>
    </source>
</evidence>
<reference evidence="6 7" key="1">
    <citation type="journal article" date="2015" name="Genome Biol. Evol.">
        <title>Comparative Genomics of Listeria Sensu Lato: Genus-Wide Differences in Evolutionary Dynamics and the Progressive Gain of Complex, Potentially Pathogenicity-Related Traits through Lateral Gene Transfer.</title>
        <authorList>
            <person name="Chiara M."/>
            <person name="Caruso M."/>
            <person name="D'Erchia A.M."/>
            <person name="Manzari C."/>
            <person name="Fraccalvieri R."/>
            <person name="Goffredo E."/>
            <person name="Latorre L."/>
            <person name="Miccolupo A."/>
            <person name="Padalino I."/>
            <person name="Santagada G."/>
            <person name="Chiocco D."/>
            <person name="Pesole G."/>
            <person name="Horner D.S."/>
            <person name="Parisi A."/>
        </authorList>
    </citation>
    <scope>NUCLEOTIDE SEQUENCE [LARGE SCALE GENOMIC DNA]</scope>
    <source>
        <strain evidence="6 7">1991</strain>
    </source>
</reference>
<dbReference type="InterPro" id="IPR014027">
    <property type="entry name" value="UDP-Glc/GDP-Man_DH_C"/>
</dbReference>
<comment type="similarity">
    <text evidence="1 4">Belongs to the UDP-glucose/GDP-mannose dehydrogenase family.</text>
</comment>
<dbReference type="SUPFAM" id="SSF51735">
    <property type="entry name" value="NAD(P)-binding Rossmann-fold domains"/>
    <property type="match status" value="1"/>
</dbReference>
<dbReference type="PIRSF" id="PIRSF000124">
    <property type="entry name" value="UDPglc_GDPman_dh"/>
    <property type="match status" value="1"/>
</dbReference>
<feature type="domain" description="UDP-glucose/GDP-mannose dehydrogenase C-terminal" evidence="5">
    <location>
        <begin position="309"/>
        <end position="401"/>
    </location>
</feature>
<dbReference type="GO" id="GO:0016616">
    <property type="term" value="F:oxidoreductase activity, acting on the CH-OH group of donors, NAD or NADP as acceptor"/>
    <property type="evidence" value="ECO:0007669"/>
    <property type="project" value="InterPro"/>
</dbReference>
<dbReference type="RefSeq" id="WP_007477674.1">
    <property type="nucleotide sequence ID" value="NZ_KQ130614.1"/>
</dbReference>
<dbReference type="PATRIC" id="fig|1430899.3.peg.1254"/>
<dbReference type="GO" id="GO:0000271">
    <property type="term" value="P:polysaccharide biosynthetic process"/>
    <property type="evidence" value="ECO:0007669"/>
    <property type="project" value="InterPro"/>
</dbReference>
<dbReference type="InterPro" id="IPR036291">
    <property type="entry name" value="NAD(P)-bd_dom_sf"/>
</dbReference>
<dbReference type="Gene3D" id="3.40.50.720">
    <property type="entry name" value="NAD(P)-binding Rossmann-like Domain"/>
    <property type="match status" value="2"/>
</dbReference>
<dbReference type="Pfam" id="PF03720">
    <property type="entry name" value="UDPG_MGDP_dh_C"/>
    <property type="match status" value="1"/>
</dbReference>
<keyword evidence="3" id="KW-0520">NAD</keyword>
<dbReference type="Pfam" id="PF00984">
    <property type="entry name" value="UDPG_MGDP_dh"/>
    <property type="match status" value="1"/>
</dbReference>
<dbReference type="InterPro" id="IPR028359">
    <property type="entry name" value="UDP_ManNAc/GlcNAc_DH"/>
</dbReference>
<dbReference type="SUPFAM" id="SSF52413">
    <property type="entry name" value="UDP-glucose/GDP-mannose dehydrogenase C-terminal domain"/>
    <property type="match status" value="1"/>
</dbReference>
<sequence>MIKVVTVGLGYIGLPTSLMFAKHGAEVVGVDVSKRVVDFLNAGQVPIEEPFLQDYLTEALSKKNFKASLTPERGDVFIVAVPTPNAPDEFGSCDLTYVKQATEAILPHLERGNTIIIESTIAPRTTEDVIQPMIEKEGFLVGEDIYLVHCPERVLPGQILHELVHNNRIIGGVTETCTEKGKEIYGLFVEGKLLGATASTAELSKLMENTYRDVNIALANELVQISDKLGIDALSVIEMANQHPRVNIHQPGPGVGGHCLAVDPYFIVAEAPKEARLIRQAREINSHMPHFIVRKVLDIMEENNGKTITVLGLAYKGNVDDMRESPSLQIVNQLKSLTDYDIRTFDPYVANSDAYSLESALISSDLALVLTDHDVFKEIPAHMIRTMNTPVLFDTKNCVSKDAMFRTHYTLGNLSTVGKVSKSYI</sequence>
<name>A0A0J8GFZ8_9LIST</name>
<accession>A0A0J8GFZ8</accession>
<dbReference type="Pfam" id="PF03721">
    <property type="entry name" value="UDPG_MGDP_dh_N"/>
    <property type="match status" value="1"/>
</dbReference>
<evidence type="ECO:0000256" key="2">
    <source>
        <dbReference type="ARBA" id="ARBA00023002"/>
    </source>
</evidence>
<dbReference type="InterPro" id="IPR014026">
    <property type="entry name" value="UDP-Glc/GDP-Man_DH_dimer"/>
</dbReference>
<dbReference type="PIRSF" id="PIRSF500136">
    <property type="entry name" value="UDP_ManNAc_DH"/>
    <property type="match status" value="1"/>
</dbReference>
<gene>
    <name evidence="6" type="ORF">X560_1498</name>
</gene>
<dbReference type="Proteomes" id="UP000052258">
    <property type="component" value="Unassembled WGS sequence"/>
</dbReference>
<proteinExistence type="inferred from homology"/>
<protein>
    <submittedName>
        <fullName evidence="6">Capsular polysaccharide synthesis enzyme</fullName>
    </submittedName>
</protein>
<dbReference type="InterPro" id="IPR008927">
    <property type="entry name" value="6-PGluconate_DH-like_C_sf"/>
</dbReference>
<dbReference type="EMBL" id="AZHO01000012">
    <property type="protein sequence ID" value="KMT59944.1"/>
    <property type="molecule type" value="Genomic_DNA"/>
</dbReference>
<evidence type="ECO:0000313" key="6">
    <source>
        <dbReference type="EMBL" id="KMT59944.1"/>
    </source>
</evidence>
<dbReference type="GO" id="GO:0016628">
    <property type="term" value="F:oxidoreductase activity, acting on the CH-CH group of donors, NAD or NADP as acceptor"/>
    <property type="evidence" value="ECO:0007669"/>
    <property type="project" value="InterPro"/>
</dbReference>
<organism evidence="6 7">
    <name type="scientific">Listeria fleischmannii 1991</name>
    <dbReference type="NCBI Taxonomy" id="1430899"/>
    <lineage>
        <taxon>Bacteria</taxon>
        <taxon>Bacillati</taxon>
        <taxon>Bacillota</taxon>
        <taxon>Bacilli</taxon>
        <taxon>Bacillales</taxon>
        <taxon>Listeriaceae</taxon>
        <taxon>Listeria</taxon>
    </lineage>
</organism>
<dbReference type="AlphaFoldDB" id="A0A0J8GFZ8"/>
<evidence type="ECO:0000256" key="3">
    <source>
        <dbReference type="ARBA" id="ARBA00023027"/>
    </source>
</evidence>
<dbReference type="InterPro" id="IPR001732">
    <property type="entry name" value="UDP-Glc/GDP-Man_DH_N"/>
</dbReference>
<dbReference type="SMART" id="SM00984">
    <property type="entry name" value="UDPG_MGDP_dh_C"/>
    <property type="match status" value="1"/>
</dbReference>
<dbReference type="SUPFAM" id="SSF48179">
    <property type="entry name" value="6-phosphogluconate dehydrogenase C-terminal domain-like"/>
    <property type="match status" value="1"/>
</dbReference>
<evidence type="ECO:0000256" key="4">
    <source>
        <dbReference type="PIRNR" id="PIRNR000124"/>
    </source>
</evidence>
<dbReference type="InterPro" id="IPR017476">
    <property type="entry name" value="UDP-Glc/GDP-Man"/>
</dbReference>
<comment type="caution">
    <text evidence="6">The sequence shown here is derived from an EMBL/GenBank/DDBJ whole genome shotgun (WGS) entry which is preliminary data.</text>
</comment>
<keyword evidence="2" id="KW-0560">Oxidoreductase</keyword>
<dbReference type="NCBIfam" id="TIGR03026">
    <property type="entry name" value="NDP-sugDHase"/>
    <property type="match status" value="1"/>
</dbReference>
<dbReference type="InterPro" id="IPR036220">
    <property type="entry name" value="UDP-Glc/GDP-Man_DH_C_sf"/>
</dbReference>